<dbReference type="AlphaFoldDB" id="A0A6P6VKW5"/>
<feature type="domain" description="Pectinesterase inhibitor" evidence="5">
    <location>
        <begin position="26"/>
        <end position="165"/>
    </location>
</feature>
<dbReference type="InterPro" id="IPR052421">
    <property type="entry name" value="PCW_Enzyme_Inhibitor"/>
</dbReference>
<protein>
    <submittedName>
        <fullName evidence="7">Uncharacterized protein LOC113724648</fullName>
    </submittedName>
    <submittedName>
        <fullName evidence="8">Uncharacterized protein LOC113729465</fullName>
    </submittedName>
</protein>
<dbReference type="Proteomes" id="UP001652660">
    <property type="component" value="Chromosome 2e"/>
</dbReference>
<keyword evidence="2" id="KW-1015">Disulfide bond</keyword>
<evidence type="ECO:0000313" key="7">
    <source>
        <dbReference type="RefSeq" id="XP_027103331.1"/>
    </source>
</evidence>
<dbReference type="Gene3D" id="1.20.140.40">
    <property type="entry name" value="Invertase/pectin methylesterase inhibitor family protein"/>
    <property type="match status" value="1"/>
</dbReference>
<dbReference type="GO" id="GO:0046910">
    <property type="term" value="F:pectinesterase inhibitor activity"/>
    <property type="evidence" value="ECO:0007669"/>
    <property type="project" value="InterPro"/>
</dbReference>
<dbReference type="GeneID" id="113724648"/>
<dbReference type="InterPro" id="IPR006501">
    <property type="entry name" value="Pectinesterase_inhib_dom"/>
</dbReference>
<dbReference type="SUPFAM" id="SSF101148">
    <property type="entry name" value="Plant invertase/pectin methylesterase inhibitor"/>
    <property type="match status" value="1"/>
</dbReference>
<dbReference type="Pfam" id="PF04043">
    <property type="entry name" value="PMEI"/>
    <property type="match status" value="1"/>
</dbReference>
<dbReference type="InterPro" id="IPR035513">
    <property type="entry name" value="Invertase/methylesterase_inhib"/>
</dbReference>
<reference evidence="6" key="1">
    <citation type="journal article" date="2025" name="Foods">
        <title>Unveiling the Microbial Signatures of Arabica Coffee Cherries: Insights into Ripeness Specific Diversity, Functional Traits, and Implications for Quality and Safety.</title>
        <authorList>
            <consortium name="RefSeq"/>
            <person name="Tenea G.N."/>
            <person name="Cifuentes V."/>
            <person name="Reyes P."/>
            <person name="Cevallos-Vallejos M."/>
        </authorList>
    </citation>
    <scope>NUCLEOTIDE SEQUENCE [LARGE SCALE GENOMIC DNA]</scope>
</reference>
<organism evidence="6 7">
    <name type="scientific">Coffea arabica</name>
    <name type="common">Arabian coffee</name>
    <dbReference type="NCBI Taxonomy" id="13443"/>
    <lineage>
        <taxon>Eukaryota</taxon>
        <taxon>Viridiplantae</taxon>
        <taxon>Streptophyta</taxon>
        <taxon>Embryophyta</taxon>
        <taxon>Tracheophyta</taxon>
        <taxon>Spermatophyta</taxon>
        <taxon>Magnoliopsida</taxon>
        <taxon>eudicotyledons</taxon>
        <taxon>Gunneridae</taxon>
        <taxon>Pentapetalae</taxon>
        <taxon>asterids</taxon>
        <taxon>lamiids</taxon>
        <taxon>Gentianales</taxon>
        <taxon>Rubiaceae</taxon>
        <taxon>Ixoroideae</taxon>
        <taxon>Gardenieae complex</taxon>
        <taxon>Bertiereae - Coffeeae clade</taxon>
        <taxon>Coffeeae</taxon>
        <taxon>Coffea</taxon>
    </lineage>
</organism>
<dbReference type="PANTHER" id="PTHR36710:SF18">
    <property type="entry name" value="PECTINESTERASE INHIBITOR 5-RELATED"/>
    <property type="match status" value="1"/>
</dbReference>
<dbReference type="PANTHER" id="PTHR36710">
    <property type="entry name" value="PECTINESTERASE INHIBITOR-LIKE"/>
    <property type="match status" value="1"/>
</dbReference>
<evidence type="ECO:0000259" key="5">
    <source>
        <dbReference type="SMART" id="SM00856"/>
    </source>
</evidence>
<dbReference type="InterPro" id="IPR034086">
    <property type="entry name" value="PMEI_plant"/>
</dbReference>
<evidence type="ECO:0000313" key="8">
    <source>
        <dbReference type="RefSeq" id="XP_027109559.1"/>
    </source>
</evidence>
<evidence type="ECO:0000256" key="4">
    <source>
        <dbReference type="SAM" id="SignalP"/>
    </source>
</evidence>
<proteinExistence type="inferred from homology"/>
<dbReference type="NCBIfam" id="TIGR01614">
    <property type="entry name" value="PME_inhib"/>
    <property type="match status" value="1"/>
</dbReference>
<keyword evidence="1 4" id="KW-0732">Signal</keyword>
<dbReference type="Proteomes" id="UP001652660">
    <property type="component" value="Chromosome 2c"/>
</dbReference>
<reference evidence="7 8" key="2">
    <citation type="submission" date="2025-04" db="UniProtKB">
        <authorList>
            <consortium name="RefSeq"/>
        </authorList>
    </citation>
    <scope>IDENTIFICATION</scope>
    <source>
        <tissue evidence="7 8">Leaves</tissue>
    </source>
</reference>
<dbReference type="SMART" id="SM00856">
    <property type="entry name" value="PMEI"/>
    <property type="match status" value="1"/>
</dbReference>
<gene>
    <name evidence="7" type="primary">LOC113724648</name>
    <name evidence="8" type="synonym">LOC113729465</name>
</gene>
<comment type="similarity">
    <text evidence="3">Belongs to the PMEI family.</text>
</comment>
<evidence type="ECO:0000256" key="1">
    <source>
        <dbReference type="ARBA" id="ARBA00022729"/>
    </source>
</evidence>
<evidence type="ECO:0000256" key="2">
    <source>
        <dbReference type="ARBA" id="ARBA00023157"/>
    </source>
</evidence>
<dbReference type="OrthoDB" id="764172at2759"/>
<dbReference type="RefSeq" id="XP_027109559.1">
    <property type="nucleotide sequence ID" value="XM_027253758.1"/>
</dbReference>
<dbReference type="RefSeq" id="XP_027103331.1">
    <property type="nucleotide sequence ID" value="XM_027247530.1"/>
</dbReference>
<evidence type="ECO:0000256" key="3">
    <source>
        <dbReference type="ARBA" id="ARBA00038471"/>
    </source>
</evidence>
<feature type="chain" id="PRO_5044650730" evidence="4">
    <location>
        <begin position="26"/>
        <end position="177"/>
    </location>
</feature>
<sequence>MGCHHLTQILLTFSAAALMISLSSAVTQNILYTICSQTQSEEICVRILESDPNTKSSTLPQLSLISINLTREQANKNYKIFRDLQANTTAGSLRRSYGKCLRIYKQMIDKINDAYQLSQLGRYEDIHQLGQAQTLAYNCENGLPSNSTTAADTESMILTCEAAASVNLYIASSIPES</sequence>
<feature type="signal peptide" evidence="4">
    <location>
        <begin position="1"/>
        <end position="25"/>
    </location>
</feature>
<dbReference type="CDD" id="cd15797">
    <property type="entry name" value="PMEI"/>
    <property type="match status" value="1"/>
</dbReference>
<keyword evidence="6" id="KW-1185">Reference proteome</keyword>
<name>A0A6P6VKW5_COFAR</name>
<accession>A0A6P6VKW5</accession>
<evidence type="ECO:0000313" key="6">
    <source>
        <dbReference type="Proteomes" id="UP001652660"/>
    </source>
</evidence>